<gene>
    <name evidence="5" type="ORF">BJ958_004878</name>
</gene>
<evidence type="ECO:0000256" key="2">
    <source>
        <dbReference type="ARBA" id="ARBA00022643"/>
    </source>
</evidence>
<comment type="caution">
    <text evidence="5">The sequence shown here is derived from an EMBL/GenBank/DDBJ whole genome shotgun (WGS) entry which is preliminary data.</text>
</comment>
<dbReference type="SUPFAM" id="SSF52218">
    <property type="entry name" value="Flavoproteins"/>
    <property type="match status" value="1"/>
</dbReference>
<dbReference type="Proteomes" id="UP000582231">
    <property type="component" value="Unassembled WGS sequence"/>
</dbReference>
<dbReference type="RefSeq" id="WP_179729391.1">
    <property type="nucleotide sequence ID" value="NZ_BAABEF010000001.1"/>
</dbReference>
<name>A0A852S3H8_9ACTN</name>
<protein>
    <submittedName>
        <fullName evidence="5">FMN reductase</fullName>
        <ecNumber evidence="5">1.5.1.38</ecNumber>
    </submittedName>
</protein>
<dbReference type="InterPro" id="IPR051814">
    <property type="entry name" value="NAD(P)H-dep_FMN_reductase"/>
</dbReference>
<feature type="domain" description="NADPH-dependent FMN reductase-like" evidence="4">
    <location>
        <begin position="6"/>
        <end position="147"/>
    </location>
</feature>
<keyword evidence="6" id="KW-1185">Reference proteome</keyword>
<dbReference type="GO" id="GO:0052873">
    <property type="term" value="F:FMN reductase (NADPH) activity"/>
    <property type="evidence" value="ECO:0007669"/>
    <property type="project" value="UniProtKB-EC"/>
</dbReference>
<organism evidence="5 6">
    <name type="scientific">Nocardioides kongjuensis</name>
    <dbReference type="NCBI Taxonomy" id="349522"/>
    <lineage>
        <taxon>Bacteria</taxon>
        <taxon>Bacillati</taxon>
        <taxon>Actinomycetota</taxon>
        <taxon>Actinomycetes</taxon>
        <taxon>Propionibacteriales</taxon>
        <taxon>Nocardioidaceae</taxon>
        <taxon>Nocardioides</taxon>
    </lineage>
</organism>
<dbReference type="EC" id="1.5.1.38" evidence="5"/>
<proteinExistence type="predicted"/>
<dbReference type="AlphaFoldDB" id="A0A852S3H8"/>
<keyword evidence="1" id="KW-0285">Flavoprotein</keyword>
<evidence type="ECO:0000313" key="6">
    <source>
        <dbReference type="Proteomes" id="UP000582231"/>
    </source>
</evidence>
<sequence>MPTATTVATLIGNPRPASRTAQIAAAVAAAVARGLDDAHVVAPVELGLHGAAVLAPESAEVDRDRDAVAAADVLVVASPTYKATYTGLLKSFLDRYDGRGLAGVTAVPLMVGASAEHALAVELHLRPILVELGAVVAGRGLFVLDSQLDDLDAVVTAWWAANGPAIRAVALSGGAA</sequence>
<dbReference type="InterPro" id="IPR005025">
    <property type="entry name" value="FMN_Rdtase-like_dom"/>
</dbReference>
<evidence type="ECO:0000313" key="5">
    <source>
        <dbReference type="EMBL" id="NYD33332.1"/>
    </source>
</evidence>
<dbReference type="PANTHER" id="PTHR43408">
    <property type="entry name" value="FMN REDUCTASE (NADPH)"/>
    <property type="match status" value="1"/>
</dbReference>
<dbReference type="Pfam" id="PF03358">
    <property type="entry name" value="FMN_red"/>
    <property type="match status" value="1"/>
</dbReference>
<dbReference type="InterPro" id="IPR029039">
    <property type="entry name" value="Flavoprotein-like_sf"/>
</dbReference>
<evidence type="ECO:0000256" key="1">
    <source>
        <dbReference type="ARBA" id="ARBA00022630"/>
    </source>
</evidence>
<reference evidence="5 6" key="1">
    <citation type="submission" date="2020-07" db="EMBL/GenBank/DDBJ databases">
        <title>Sequencing the genomes of 1000 actinobacteria strains.</title>
        <authorList>
            <person name="Klenk H.-P."/>
        </authorList>
    </citation>
    <scope>NUCLEOTIDE SEQUENCE [LARGE SCALE GENOMIC DNA]</scope>
    <source>
        <strain evidence="5 6">DSM 19082</strain>
    </source>
</reference>
<dbReference type="PANTHER" id="PTHR43408:SF2">
    <property type="entry name" value="FMN REDUCTASE (NADPH)"/>
    <property type="match status" value="1"/>
</dbReference>
<keyword evidence="2" id="KW-0288">FMN</keyword>
<dbReference type="EMBL" id="JACCBF010000001">
    <property type="protein sequence ID" value="NYD33332.1"/>
    <property type="molecule type" value="Genomic_DNA"/>
</dbReference>
<accession>A0A852S3H8</accession>
<evidence type="ECO:0000256" key="3">
    <source>
        <dbReference type="ARBA" id="ARBA00023002"/>
    </source>
</evidence>
<evidence type="ECO:0000259" key="4">
    <source>
        <dbReference type="Pfam" id="PF03358"/>
    </source>
</evidence>
<dbReference type="Gene3D" id="3.40.50.360">
    <property type="match status" value="1"/>
</dbReference>
<keyword evidence="3 5" id="KW-0560">Oxidoreductase</keyword>